<dbReference type="OrthoDB" id="157052at2"/>
<proteinExistence type="predicted"/>
<sequence length="279" mass="29814">MLNSLHSTIYFSPDFDKALADHGFDDPMACYVAGRAAALGPVGPGPVSAAFYSFSHAMLASHLPRIWTLADPGRVQELRRAAADAILRRCLGAEVVGAPEMAEAAELALRAAEAGLRPGRALYAAHADLPVPDEPHLALWHAATLLREHRGDGHLALLAEAELYGLDALVLDCSREGGLTKDMVMLKRGWTEDDWAAAQARLRDRDLLDEDGRLTEEGAQFRDDLEEETDRLDLAPYEHLGPAGTARLTDLATRFTGAAAAGGAFPPPLLAMFAAGSDG</sequence>
<dbReference type="EMBL" id="WUTW01000001">
    <property type="protein sequence ID" value="MXQ63038.1"/>
    <property type="molecule type" value="Genomic_DNA"/>
</dbReference>
<protein>
    <recommendedName>
        <fullName evidence="3">SalK</fullName>
    </recommendedName>
</protein>
<dbReference type="AlphaFoldDB" id="A0A6I4W179"/>
<evidence type="ECO:0000313" key="1">
    <source>
        <dbReference type="EMBL" id="MXQ63038.1"/>
    </source>
</evidence>
<comment type="caution">
    <text evidence="1">The sequence shown here is derived from an EMBL/GenBank/DDBJ whole genome shotgun (WGS) entry which is preliminary data.</text>
</comment>
<dbReference type="Proteomes" id="UP000431901">
    <property type="component" value="Unassembled WGS sequence"/>
</dbReference>
<name>A0A6I4W179_9ACTN</name>
<dbReference type="Pfam" id="PF21863">
    <property type="entry name" value="HTH_67"/>
    <property type="match status" value="1"/>
</dbReference>
<dbReference type="InterPro" id="IPR054058">
    <property type="entry name" value="HTH_67"/>
</dbReference>
<evidence type="ECO:0008006" key="3">
    <source>
        <dbReference type="Google" id="ProtNLM"/>
    </source>
</evidence>
<dbReference type="NCBIfam" id="NF047719">
    <property type="entry name" value="SCO6745_fam_HTH"/>
    <property type="match status" value="1"/>
</dbReference>
<organism evidence="1 2">
    <name type="scientific">Actinomadura rayongensis</name>
    <dbReference type="NCBI Taxonomy" id="1429076"/>
    <lineage>
        <taxon>Bacteria</taxon>
        <taxon>Bacillati</taxon>
        <taxon>Actinomycetota</taxon>
        <taxon>Actinomycetes</taxon>
        <taxon>Streptosporangiales</taxon>
        <taxon>Thermomonosporaceae</taxon>
        <taxon>Actinomadura</taxon>
    </lineage>
</organism>
<gene>
    <name evidence="1" type="ORF">GQ466_03210</name>
</gene>
<reference evidence="1 2" key="1">
    <citation type="submission" date="2019-12" db="EMBL/GenBank/DDBJ databases">
        <title>Nocardia macrotermitis sp. nov. and Nocardia aurantia sp. nov., isolated from the gut of the fungus growing-termite Macrotermes natalensis.</title>
        <authorList>
            <person name="Christine B."/>
            <person name="Rene B."/>
        </authorList>
    </citation>
    <scope>NUCLEOTIDE SEQUENCE [LARGE SCALE GENOMIC DNA]</scope>
    <source>
        <strain evidence="1 2">DSM 102126</strain>
    </source>
</reference>
<evidence type="ECO:0000313" key="2">
    <source>
        <dbReference type="Proteomes" id="UP000431901"/>
    </source>
</evidence>
<accession>A0A6I4W179</accession>
<keyword evidence="2" id="KW-1185">Reference proteome</keyword>